<keyword evidence="1" id="KW-0812">Transmembrane</keyword>
<keyword evidence="1" id="KW-1133">Transmembrane helix</keyword>
<dbReference type="Proteomes" id="UP000177950">
    <property type="component" value="Unassembled WGS sequence"/>
</dbReference>
<gene>
    <name evidence="2" type="ORF">A2V58_00860</name>
</gene>
<reference evidence="2 3" key="1">
    <citation type="journal article" date="2016" name="Nat. Commun.">
        <title>Thousands of microbial genomes shed light on interconnected biogeochemical processes in an aquifer system.</title>
        <authorList>
            <person name="Anantharaman K."/>
            <person name="Brown C.T."/>
            <person name="Hug L.A."/>
            <person name="Sharon I."/>
            <person name="Castelle C.J."/>
            <person name="Probst A.J."/>
            <person name="Thomas B.C."/>
            <person name="Singh A."/>
            <person name="Wilkins M.J."/>
            <person name="Karaoz U."/>
            <person name="Brodie E.L."/>
            <person name="Williams K.H."/>
            <person name="Hubbard S.S."/>
            <person name="Banfield J.F."/>
        </authorList>
    </citation>
    <scope>NUCLEOTIDE SEQUENCE [LARGE SCALE GENOMIC DNA]</scope>
</reference>
<sequence length="145" mass="15574">NAAAPGKKSQLTNVLMVVFILAVLGTVLWNLPRGYSTDLAQIGKGQNIVVLVHDHYLVNSTHLMENLNPLRTEYAGVVEFMVADLQVPEGQAFAKAHNAEATTLLFFAPDGTPLGRLQGAQQTAALRDMLNQLFHLPASGRAANG</sequence>
<keyword evidence="1" id="KW-0472">Membrane</keyword>
<comment type="caution">
    <text evidence="2">The sequence shown here is derived from an EMBL/GenBank/DDBJ whole genome shotgun (WGS) entry which is preliminary data.</text>
</comment>
<dbReference type="Gene3D" id="3.40.30.10">
    <property type="entry name" value="Glutaredoxin"/>
    <property type="match status" value="1"/>
</dbReference>
<evidence type="ECO:0000256" key="1">
    <source>
        <dbReference type="SAM" id="Phobius"/>
    </source>
</evidence>
<dbReference type="EMBL" id="MFSV01000108">
    <property type="protein sequence ID" value="OGI57827.1"/>
    <property type="molecule type" value="Genomic_DNA"/>
</dbReference>
<accession>A0A1F6UKE0</accession>
<organism evidence="2 3">
    <name type="scientific">Candidatus Muproteobacteria bacterium RBG_19FT_COMBO_61_10</name>
    <dbReference type="NCBI Taxonomy" id="1817761"/>
    <lineage>
        <taxon>Bacteria</taxon>
        <taxon>Pseudomonadati</taxon>
        <taxon>Pseudomonadota</taxon>
        <taxon>Candidatus Muproteobacteria</taxon>
    </lineage>
</organism>
<dbReference type="SUPFAM" id="SSF52833">
    <property type="entry name" value="Thioredoxin-like"/>
    <property type="match status" value="1"/>
</dbReference>
<name>A0A1F6UKE0_9PROT</name>
<proteinExistence type="predicted"/>
<feature type="transmembrane region" description="Helical" evidence="1">
    <location>
        <begin position="12"/>
        <end position="31"/>
    </location>
</feature>
<dbReference type="InterPro" id="IPR036249">
    <property type="entry name" value="Thioredoxin-like_sf"/>
</dbReference>
<protein>
    <recommendedName>
        <fullName evidence="4">Thioredoxin domain-containing protein</fullName>
    </recommendedName>
</protein>
<evidence type="ECO:0000313" key="2">
    <source>
        <dbReference type="EMBL" id="OGI57827.1"/>
    </source>
</evidence>
<evidence type="ECO:0008006" key="4">
    <source>
        <dbReference type="Google" id="ProtNLM"/>
    </source>
</evidence>
<feature type="non-terminal residue" evidence="2">
    <location>
        <position position="1"/>
    </location>
</feature>
<dbReference type="AlphaFoldDB" id="A0A1F6UKE0"/>
<evidence type="ECO:0000313" key="3">
    <source>
        <dbReference type="Proteomes" id="UP000177950"/>
    </source>
</evidence>